<proteinExistence type="predicted"/>
<reference evidence="1 2" key="1">
    <citation type="journal article" date="2023" name="Plants (Basel)">
        <title>Bridging the Gap: Combining Genomics and Transcriptomics Approaches to Understand Stylosanthes scabra, an Orphan Legume from the Brazilian Caatinga.</title>
        <authorList>
            <person name="Ferreira-Neto J.R.C."/>
            <person name="da Silva M.D."/>
            <person name="Binneck E."/>
            <person name="de Melo N.F."/>
            <person name="da Silva R.H."/>
            <person name="de Melo A.L.T.M."/>
            <person name="Pandolfi V."/>
            <person name="Bustamante F.O."/>
            <person name="Brasileiro-Vidal A.C."/>
            <person name="Benko-Iseppon A.M."/>
        </authorList>
    </citation>
    <scope>NUCLEOTIDE SEQUENCE [LARGE SCALE GENOMIC DNA]</scope>
    <source>
        <tissue evidence="1">Leaves</tissue>
    </source>
</reference>
<evidence type="ECO:0000313" key="2">
    <source>
        <dbReference type="Proteomes" id="UP001341840"/>
    </source>
</evidence>
<sequence length="244" mass="26562">MEPIITFEIVTTKYHRGTSTIHHLCTLTATRLLSLFFDVNHNHYEEAAPSTSPSTTSSQPYTLSHPVVVAGLTHQRCVPLFLDARYATAVPLFLDSLSPFYTSGVAPVQRPCSVDHHPPPSYISPPASIITGGFACSAPSLFLSILFHQDDSHGKTSTKGSAPLQLVPLLGTLANCCSAHVFGRYPRRTPAKSTDTAFRGSSALTSLHYPFLSAQRTVLSFKCGDAVLRAVLVDSYLRHLLSYF</sequence>
<dbReference type="Proteomes" id="UP001341840">
    <property type="component" value="Unassembled WGS sequence"/>
</dbReference>
<protein>
    <submittedName>
        <fullName evidence="1">Uncharacterized protein</fullName>
    </submittedName>
</protein>
<organism evidence="1 2">
    <name type="scientific">Stylosanthes scabra</name>
    <dbReference type="NCBI Taxonomy" id="79078"/>
    <lineage>
        <taxon>Eukaryota</taxon>
        <taxon>Viridiplantae</taxon>
        <taxon>Streptophyta</taxon>
        <taxon>Embryophyta</taxon>
        <taxon>Tracheophyta</taxon>
        <taxon>Spermatophyta</taxon>
        <taxon>Magnoliopsida</taxon>
        <taxon>eudicotyledons</taxon>
        <taxon>Gunneridae</taxon>
        <taxon>Pentapetalae</taxon>
        <taxon>rosids</taxon>
        <taxon>fabids</taxon>
        <taxon>Fabales</taxon>
        <taxon>Fabaceae</taxon>
        <taxon>Papilionoideae</taxon>
        <taxon>50 kb inversion clade</taxon>
        <taxon>dalbergioids sensu lato</taxon>
        <taxon>Dalbergieae</taxon>
        <taxon>Pterocarpus clade</taxon>
        <taxon>Stylosanthes</taxon>
    </lineage>
</organism>
<keyword evidence="2" id="KW-1185">Reference proteome</keyword>
<comment type="caution">
    <text evidence="1">The sequence shown here is derived from an EMBL/GenBank/DDBJ whole genome shotgun (WGS) entry which is preliminary data.</text>
</comment>
<gene>
    <name evidence="1" type="ORF">PIB30_095938</name>
</gene>
<dbReference type="EMBL" id="JASCZI010032441">
    <property type="protein sequence ID" value="MED6128257.1"/>
    <property type="molecule type" value="Genomic_DNA"/>
</dbReference>
<accession>A0ABU6RVU3</accession>
<name>A0ABU6RVU3_9FABA</name>
<evidence type="ECO:0000313" key="1">
    <source>
        <dbReference type="EMBL" id="MED6128257.1"/>
    </source>
</evidence>